<organism evidence="2 3">
    <name type="scientific">Actinidia chinensis var. chinensis</name>
    <name type="common">Chinese soft-hair kiwi</name>
    <dbReference type="NCBI Taxonomy" id="1590841"/>
    <lineage>
        <taxon>Eukaryota</taxon>
        <taxon>Viridiplantae</taxon>
        <taxon>Streptophyta</taxon>
        <taxon>Embryophyta</taxon>
        <taxon>Tracheophyta</taxon>
        <taxon>Spermatophyta</taxon>
        <taxon>Magnoliopsida</taxon>
        <taxon>eudicotyledons</taxon>
        <taxon>Gunneridae</taxon>
        <taxon>Pentapetalae</taxon>
        <taxon>asterids</taxon>
        <taxon>Ericales</taxon>
        <taxon>Actinidiaceae</taxon>
        <taxon>Actinidia</taxon>
    </lineage>
</organism>
<keyword evidence="2" id="KW-0547">Nucleotide-binding</keyword>
<reference evidence="3" key="2">
    <citation type="journal article" date="2018" name="BMC Genomics">
        <title>A manually annotated Actinidia chinensis var. chinensis (kiwifruit) genome highlights the challenges associated with draft genomes and gene prediction in plants.</title>
        <authorList>
            <person name="Pilkington S.M."/>
            <person name="Crowhurst R."/>
            <person name="Hilario E."/>
            <person name="Nardozza S."/>
            <person name="Fraser L."/>
            <person name="Peng Y."/>
            <person name="Gunaseelan K."/>
            <person name="Simpson R."/>
            <person name="Tahir J."/>
            <person name="Deroles S.C."/>
            <person name="Templeton K."/>
            <person name="Luo Z."/>
            <person name="Davy M."/>
            <person name="Cheng C."/>
            <person name="McNeilage M."/>
            <person name="Scaglione D."/>
            <person name="Liu Y."/>
            <person name="Zhang Q."/>
            <person name="Datson P."/>
            <person name="De Silva N."/>
            <person name="Gardiner S.E."/>
            <person name="Bassett H."/>
            <person name="Chagne D."/>
            <person name="McCallum J."/>
            <person name="Dzierzon H."/>
            <person name="Deng C."/>
            <person name="Wang Y.Y."/>
            <person name="Barron L."/>
            <person name="Manako K."/>
            <person name="Bowen J."/>
            <person name="Foster T.M."/>
            <person name="Erridge Z.A."/>
            <person name="Tiffin H."/>
            <person name="Waite C.N."/>
            <person name="Davies K.M."/>
            <person name="Grierson E.P."/>
            <person name="Laing W.A."/>
            <person name="Kirk R."/>
            <person name="Chen X."/>
            <person name="Wood M."/>
            <person name="Montefiori M."/>
            <person name="Brummell D.A."/>
            <person name="Schwinn K.E."/>
            <person name="Catanach A."/>
            <person name="Fullerton C."/>
            <person name="Li D."/>
            <person name="Meiyalaghan S."/>
            <person name="Nieuwenhuizen N."/>
            <person name="Read N."/>
            <person name="Prakash R."/>
            <person name="Hunter D."/>
            <person name="Zhang H."/>
            <person name="McKenzie M."/>
            <person name="Knabel M."/>
            <person name="Harris A."/>
            <person name="Allan A.C."/>
            <person name="Gleave A."/>
            <person name="Chen A."/>
            <person name="Janssen B.J."/>
            <person name="Plunkett B."/>
            <person name="Ampomah-Dwamena C."/>
            <person name="Voogd C."/>
            <person name="Leif D."/>
            <person name="Lafferty D."/>
            <person name="Souleyre E.J.F."/>
            <person name="Varkonyi-Gasic E."/>
            <person name="Gambi F."/>
            <person name="Hanley J."/>
            <person name="Yao J.L."/>
            <person name="Cheung J."/>
            <person name="David K.M."/>
            <person name="Warren B."/>
            <person name="Marsh K."/>
            <person name="Snowden K.C."/>
            <person name="Lin-Wang K."/>
            <person name="Brian L."/>
            <person name="Martinez-Sanchez M."/>
            <person name="Wang M."/>
            <person name="Ileperuma N."/>
            <person name="Macnee N."/>
            <person name="Campin R."/>
            <person name="McAtee P."/>
            <person name="Drummond R.S.M."/>
            <person name="Espley R.V."/>
            <person name="Ireland H.S."/>
            <person name="Wu R."/>
            <person name="Atkinson R.G."/>
            <person name="Karunairetnam S."/>
            <person name="Bulley S."/>
            <person name="Chunkath S."/>
            <person name="Hanley Z."/>
            <person name="Storey R."/>
            <person name="Thrimawithana A.H."/>
            <person name="Thomson S."/>
            <person name="David C."/>
            <person name="Testolin R."/>
            <person name="Huang H."/>
            <person name="Hellens R.P."/>
            <person name="Schaffer R.J."/>
        </authorList>
    </citation>
    <scope>NUCLEOTIDE SEQUENCE [LARGE SCALE GENOMIC DNA]</scope>
    <source>
        <strain evidence="3">cv. Red5</strain>
    </source>
</reference>
<dbReference type="Proteomes" id="UP000241394">
    <property type="component" value="Chromosome LG1"/>
</dbReference>
<dbReference type="InParanoid" id="A0A2R6S232"/>
<sequence length="248" mass="26315">MTAGGVSVGGCRWGGEREGEGFCLDEDGVLQSVKAGGVSVGGSVGEEERGDAVGRREREGEGFCLDESAINPNLSLRYRRFRQNPAISDSDSDIIFSDSESKQNLDSDEASTRCIVPCPTPTSHVLTLAWLDEAHQSLPDSDKASTRLIGACPRNNKPGPLSLLISRTSLSSGLVKTQQNPDRPSSSPNNTCLTPMKSSTPCSITRPVNTRSLTSSSSTIEGSLWAYDLPALSQSSVIKSLFDCCVVG</sequence>
<dbReference type="EMBL" id="NKQK01000001">
    <property type="protein sequence ID" value="PSS36313.1"/>
    <property type="molecule type" value="Genomic_DNA"/>
</dbReference>
<proteinExistence type="predicted"/>
<dbReference type="Gramene" id="PSS36313">
    <property type="protein sequence ID" value="PSS36313"/>
    <property type="gene ID" value="CEY00_Acc00823"/>
</dbReference>
<reference evidence="2 3" key="1">
    <citation type="submission" date="2017-07" db="EMBL/GenBank/DDBJ databases">
        <title>An improved, manually edited Actinidia chinensis var. chinensis (kiwifruit) genome highlights the challenges associated with draft genomes and gene prediction in plants.</title>
        <authorList>
            <person name="Pilkington S."/>
            <person name="Crowhurst R."/>
            <person name="Hilario E."/>
            <person name="Nardozza S."/>
            <person name="Fraser L."/>
            <person name="Peng Y."/>
            <person name="Gunaseelan K."/>
            <person name="Simpson R."/>
            <person name="Tahir J."/>
            <person name="Deroles S."/>
            <person name="Templeton K."/>
            <person name="Luo Z."/>
            <person name="Davy M."/>
            <person name="Cheng C."/>
            <person name="Mcneilage M."/>
            <person name="Scaglione D."/>
            <person name="Liu Y."/>
            <person name="Zhang Q."/>
            <person name="Datson P."/>
            <person name="De Silva N."/>
            <person name="Gardiner S."/>
            <person name="Bassett H."/>
            <person name="Chagne D."/>
            <person name="Mccallum J."/>
            <person name="Dzierzon H."/>
            <person name="Deng C."/>
            <person name="Wang Y.-Y."/>
            <person name="Barron N."/>
            <person name="Manako K."/>
            <person name="Bowen J."/>
            <person name="Foster T."/>
            <person name="Erridge Z."/>
            <person name="Tiffin H."/>
            <person name="Waite C."/>
            <person name="Davies K."/>
            <person name="Grierson E."/>
            <person name="Laing W."/>
            <person name="Kirk R."/>
            <person name="Chen X."/>
            <person name="Wood M."/>
            <person name="Montefiori M."/>
            <person name="Brummell D."/>
            <person name="Schwinn K."/>
            <person name="Catanach A."/>
            <person name="Fullerton C."/>
            <person name="Li D."/>
            <person name="Meiyalaghan S."/>
            <person name="Nieuwenhuizen N."/>
            <person name="Read N."/>
            <person name="Prakash R."/>
            <person name="Hunter D."/>
            <person name="Zhang H."/>
            <person name="Mckenzie M."/>
            <person name="Knabel M."/>
            <person name="Harris A."/>
            <person name="Allan A."/>
            <person name="Chen A."/>
            <person name="Janssen B."/>
            <person name="Plunkett B."/>
            <person name="Dwamena C."/>
            <person name="Voogd C."/>
            <person name="Leif D."/>
            <person name="Lafferty D."/>
            <person name="Souleyre E."/>
            <person name="Varkonyi-Gasic E."/>
            <person name="Gambi F."/>
            <person name="Hanley J."/>
            <person name="Yao J.-L."/>
            <person name="Cheung J."/>
            <person name="David K."/>
            <person name="Warren B."/>
            <person name="Marsh K."/>
            <person name="Snowden K."/>
            <person name="Lin-Wang K."/>
            <person name="Brian L."/>
            <person name="Martinez-Sanchez M."/>
            <person name="Wang M."/>
            <person name="Ileperuma N."/>
            <person name="Macnee N."/>
            <person name="Campin R."/>
            <person name="Mcatee P."/>
            <person name="Drummond R."/>
            <person name="Espley R."/>
            <person name="Ireland H."/>
            <person name="Wu R."/>
            <person name="Atkinson R."/>
            <person name="Karunairetnam S."/>
            <person name="Bulley S."/>
            <person name="Chunkath S."/>
            <person name="Hanley Z."/>
            <person name="Storey R."/>
            <person name="Thrimawithana A."/>
            <person name="Thomson S."/>
            <person name="David C."/>
            <person name="Testolin R."/>
        </authorList>
    </citation>
    <scope>NUCLEOTIDE SEQUENCE [LARGE SCALE GENOMIC DNA]</scope>
    <source>
        <strain evidence="3">cv. Red5</strain>
        <tissue evidence="2">Young leaf</tissue>
    </source>
</reference>
<keyword evidence="2" id="KW-0378">Hydrolase</keyword>
<name>A0A2R6S232_ACTCC</name>
<keyword evidence="2" id="KW-0347">Helicase</keyword>
<keyword evidence="2" id="KW-0067">ATP-binding</keyword>
<protein>
    <submittedName>
        <fullName evidence="2">ATP-dependent RNA helicase</fullName>
    </submittedName>
</protein>
<feature type="region of interest" description="Disordered" evidence="1">
    <location>
        <begin position="173"/>
        <end position="215"/>
    </location>
</feature>
<evidence type="ECO:0000313" key="3">
    <source>
        <dbReference type="Proteomes" id="UP000241394"/>
    </source>
</evidence>
<evidence type="ECO:0000313" key="2">
    <source>
        <dbReference type="EMBL" id="PSS36313.1"/>
    </source>
</evidence>
<keyword evidence="3" id="KW-1185">Reference proteome</keyword>
<gene>
    <name evidence="2" type="ORF">CEY00_Acc00823</name>
</gene>
<evidence type="ECO:0000256" key="1">
    <source>
        <dbReference type="SAM" id="MobiDB-lite"/>
    </source>
</evidence>
<accession>A0A2R6S232</accession>
<dbReference type="GO" id="GO:0004386">
    <property type="term" value="F:helicase activity"/>
    <property type="evidence" value="ECO:0007669"/>
    <property type="project" value="UniProtKB-KW"/>
</dbReference>
<feature type="compositionally biased region" description="Polar residues" evidence="1">
    <location>
        <begin position="175"/>
        <end position="209"/>
    </location>
</feature>
<dbReference type="AlphaFoldDB" id="A0A2R6S232"/>
<comment type="caution">
    <text evidence="2">The sequence shown here is derived from an EMBL/GenBank/DDBJ whole genome shotgun (WGS) entry which is preliminary data.</text>
</comment>